<dbReference type="GO" id="GO:0016857">
    <property type="term" value="F:racemase and epimerase activity, acting on carbohydrates and derivatives"/>
    <property type="evidence" value="ECO:0007669"/>
    <property type="project" value="InterPro"/>
</dbReference>
<proteinExistence type="predicted"/>
<reference evidence="2" key="2">
    <citation type="submission" date="2023-06" db="EMBL/GenBank/DDBJ databases">
        <authorList>
            <consortium name="Lawrence Berkeley National Laboratory"/>
            <person name="Haridas S."/>
            <person name="Hensen N."/>
            <person name="Bonometti L."/>
            <person name="Westerberg I."/>
            <person name="Brannstrom I.O."/>
            <person name="Guillou S."/>
            <person name="Cros-Aarteil S."/>
            <person name="Calhoun S."/>
            <person name="Kuo A."/>
            <person name="Mondo S."/>
            <person name="Pangilinan J."/>
            <person name="Riley R."/>
            <person name="Labutti K."/>
            <person name="Andreopoulos B."/>
            <person name="Lipzen A."/>
            <person name="Chen C."/>
            <person name="Yanf M."/>
            <person name="Daum C."/>
            <person name="Ng V."/>
            <person name="Clum A."/>
            <person name="Steindorff A."/>
            <person name="Ohm R."/>
            <person name="Martin F."/>
            <person name="Silar P."/>
            <person name="Natvig D."/>
            <person name="Lalanne C."/>
            <person name="Gautier V."/>
            <person name="Ament-Velasquez S.L."/>
            <person name="Kruys A."/>
            <person name="Hutchinson M.I."/>
            <person name="Powell A.J."/>
            <person name="Barry K."/>
            <person name="Miller A.N."/>
            <person name="Grigoriev I.V."/>
            <person name="Debuchy R."/>
            <person name="Gladieux P."/>
            <person name="Thoren M.H."/>
            <person name="Johannesson H."/>
        </authorList>
    </citation>
    <scope>NUCLEOTIDE SEQUENCE</scope>
    <source>
        <strain evidence="2">CBS 560.94</strain>
    </source>
</reference>
<evidence type="ECO:0000313" key="2">
    <source>
        <dbReference type="EMBL" id="KAK3354544.1"/>
    </source>
</evidence>
<name>A0AAE0MVI4_9PEZI</name>
<dbReference type="Pfam" id="PF05336">
    <property type="entry name" value="rhaM"/>
    <property type="match status" value="1"/>
</dbReference>
<sequence>MAARRQSLWAPPKEAEPGLWNPGAPKLWSPRERSQSTSTVSSVFSASNADGRIRYPGRRFGQIVKLKPEYIDKYKEVHAAIWPEVAKQIKECNIQDYSIFHDPGTGILFASFKYVGYDYEGDMGKMRESPKVREWWKMTDGFQESMVPGAKNSESGEPSWWKPVEEVFYQA</sequence>
<keyword evidence="3" id="KW-1185">Reference proteome</keyword>
<dbReference type="RefSeq" id="XP_062685922.1">
    <property type="nucleotide sequence ID" value="XM_062821328.1"/>
</dbReference>
<evidence type="ECO:0008006" key="4">
    <source>
        <dbReference type="Google" id="ProtNLM"/>
    </source>
</evidence>
<dbReference type="Gene3D" id="3.30.70.100">
    <property type="match status" value="1"/>
</dbReference>
<protein>
    <recommendedName>
        <fullName evidence="4">DUF718 domain protein</fullName>
    </recommendedName>
</protein>
<reference evidence="2" key="1">
    <citation type="journal article" date="2023" name="Mol. Phylogenet. Evol.">
        <title>Genome-scale phylogeny and comparative genomics of the fungal order Sordariales.</title>
        <authorList>
            <person name="Hensen N."/>
            <person name="Bonometti L."/>
            <person name="Westerberg I."/>
            <person name="Brannstrom I.O."/>
            <person name="Guillou S."/>
            <person name="Cros-Aarteil S."/>
            <person name="Calhoun S."/>
            <person name="Haridas S."/>
            <person name="Kuo A."/>
            <person name="Mondo S."/>
            <person name="Pangilinan J."/>
            <person name="Riley R."/>
            <person name="LaButti K."/>
            <person name="Andreopoulos B."/>
            <person name="Lipzen A."/>
            <person name="Chen C."/>
            <person name="Yan M."/>
            <person name="Daum C."/>
            <person name="Ng V."/>
            <person name="Clum A."/>
            <person name="Steindorff A."/>
            <person name="Ohm R.A."/>
            <person name="Martin F."/>
            <person name="Silar P."/>
            <person name="Natvig D.O."/>
            <person name="Lalanne C."/>
            <person name="Gautier V."/>
            <person name="Ament-Velasquez S.L."/>
            <person name="Kruys A."/>
            <person name="Hutchinson M.I."/>
            <person name="Powell A.J."/>
            <person name="Barry K."/>
            <person name="Miller A.N."/>
            <person name="Grigoriev I.V."/>
            <person name="Debuchy R."/>
            <person name="Gladieux P."/>
            <person name="Hiltunen Thoren M."/>
            <person name="Johannesson H."/>
        </authorList>
    </citation>
    <scope>NUCLEOTIDE SEQUENCE</scope>
    <source>
        <strain evidence="2">CBS 560.94</strain>
    </source>
</reference>
<evidence type="ECO:0000256" key="1">
    <source>
        <dbReference type="SAM" id="MobiDB-lite"/>
    </source>
</evidence>
<dbReference type="PANTHER" id="PTHR34389">
    <property type="entry name" value="L-RHAMNOSE MUTAROTASE"/>
    <property type="match status" value="1"/>
</dbReference>
<dbReference type="EMBL" id="JAUEPP010000001">
    <property type="protein sequence ID" value="KAK3354544.1"/>
    <property type="molecule type" value="Genomic_DNA"/>
</dbReference>
<gene>
    <name evidence="2" type="ORF">B0H65DRAFT_16792</name>
</gene>
<dbReference type="AlphaFoldDB" id="A0AAE0MVI4"/>
<feature type="region of interest" description="Disordered" evidence="1">
    <location>
        <begin position="1"/>
        <end position="43"/>
    </location>
</feature>
<comment type="caution">
    <text evidence="2">The sequence shown here is derived from an EMBL/GenBank/DDBJ whole genome shotgun (WGS) entry which is preliminary data.</text>
</comment>
<dbReference type="Proteomes" id="UP001278500">
    <property type="component" value="Unassembled WGS sequence"/>
</dbReference>
<accession>A0AAE0MVI4</accession>
<dbReference type="InterPro" id="IPR011008">
    <property type="entry name" value="Dimeric_a/b-barrel"/>
</dbReference>
<evidence type="ECO:0000313" key="3">
    <source>
        <dbReference type="Proteomes" id="UP001278500"/>
    </source>
</evidence>
<dbReference type="PANTHER" id="PTHR34389:SF2">
    <property type="entry name" value="L-RHAMNOSE MUTAROTASE"/>
    <property type="match status" value="1"/>
</dbReference>
<organism evidence="2 3">
    <name type="scientific">Neurospora tetraspora</name>
    <dbReference type="NCBI Taxonomy" id="94610"/>
    <lineage>
        <taxon>Eukaryota</taxon>
        <taxon>Fungi</taxon>
        <taxon>Dikarya</taxon>
        <taxon>Ascomycota</taxon>
        <taxon>Pezizomycotina</taxon>
        <taxon>Sordariomycetes</taxon>
        <taxon>Sordariomycetidae</taxon>
        <taxon>Sordariales</taxon>
        <taxon>Sordariaceae</taxon>
        <taxon>Neurospora</taxon>
    </lineage>
</organism>
<dbReference type="SUPFAM" id="SSF54909">
    <property type="entry name" value="Dimeric alpha+beta barrel"/>
    <property type="match status" value="1"/>
</dbReference>
<dbReference type="InterPro" id="IPR008000">
    <property type="entry name" value="Rham/fucose_mutarotase"/>
</dbReference>
<dbReference type="GeneID" id="87858482"/>